<dbReference type="PIRSF" id="PIRSF000189">
    <property type="entry name" value="D-aa_oxidase"/>
    <property type="match status" value="1"/>
</dbReference>
<keyword evidence="5 7" id="KW-0274">FAD</keyword>
<dbReference type="Gene3D" id="3.40.50.720">
    <property type="entry name" value="NAD(P)-binding Rossmann-like Domain"/>
    <property type="match status" value="1"/>
</dbReference>
<dbReference type="GO" id="GO:0071949">
    <property type="term" value="F:FAD binding"/>
    <property type="evidence" value="ECO:0007669"/>
    <property type="project" value="InterPro"/>
</dbReference>
<dbReference type="RefSeq" id="XP_013382967.1">
    <property type="nucleotide sequence ID" value="XM_013527513.2"/>
</dbReference>
<evidence type="ECO:0000256" key="5">
    <source>
        <dbReference type="ARBA" id="ARBA00022827"/>
    </source>
</evidence>
<dbReference type="OrthoDB" id="2015447at2759"/>
<evidence type="ECO:0000313" key="9">
    <source>
        <dbReference type="Proteomes" id="UP000085678"/>
    </source>
</evidence>
<gene>
    <name evidence="10" type="primary">LOC106153537</name>
</gene>
<evidence type="ECO:0000256" key="2">
    <source>
        <dbReference type="ARBA" id="ARBA00004253"/>
    </source>
</evidence>
<dbReference type="STRING" id="7574.A0A1S3HAB6"/>
<dbReference type="GeneID" id="106153537"/>
<feature type="binding site" evidence="7">
    <location>
        <position position="164"/>
    </location>
    <ligand>
        <name>FAD</name>
        <dbReference type="ChEBI" id="CHEBI:57692"/>
    </ligand>
</feature>
<sequence>MAQIAVIGAGVVGLSTAVCVQERIPGAVVTIIAEKFSPNTTSDVAAGYFAPSTKYGVSVDRMRQWALDSFKQYDLITRSEESADAGVILLSGYYLYHSKENIPEYMGEDVLYQCRDLTAKEMGMFPNYKFGRMVTIFVTECRRYLPWMMTRFKKSGGHVVQQKVASLEELAGKYDVVMNCCGLGARDLVAQHDVTPWRGQVVRVKAPWVKHMISTDDGVYIVPCVDSVVLGGVKEVGHTNLNVDEETKNRIIKRCLELMPSLKNAEFLYDGVGLRPHREPLRLELECVRFGEKALKVIHNYGHGPIGVSLSWGTAVEAVRLAQNALRSQQTSKL</sequence>
<dbReference type="InterPro" id="IPR006076">
    <property type="entry name" value="FAD-dep_OxRdtase"/>
</dbReference>
<dbReference type="Pfam" id="PF01266">
    <property type="entry name" value="DAO"/>
    <property type="match status" value="1"/>
</dbReference>
<feature type="binding site" evidence="7">
    <location>
        <position position="275"/>
    </location>
    <ligand>
        <name>D-dopa</name>
        <dbReference type="ChEBI" id="CHEBI:149689"/>
    </ligand>
</feature>
<evidence type="ECO:0000256" key="6">
    <source>
        <dbReference type="ARBA" id="ARBA00023002"/>
    </source>
</evidence>
<evidence type="ECO:0000256" key="4">
    <source>
        <dbReference type="ARBA" id="ARBA00022630"/>
    </source>
</evidence>
<feature type="binding site" evidence="7">
    <location>
        <begin position="41"/>
        <end position="42"/>
    </location>
    <ligand>
        <name>FAD</name>
        <dbReference type="ChEBI" id="CHEBI:57692"/>
    </ligand>
</feature>
<dbReference type="InterPro" id="IPR023209">
    <property type="entry name" value="DAO"/>
</dbReference>
<keyword evidence="6" id="KW-0560">Oxidoreductase</keyword>
<comment type="similarity">
    <text evidence="3">Belongs to the DAMOX/DASOX family.</text>
</comment>
<evidence type="ECO:0000259" key="8">
    <source>
        <dbReference type="Pfam" id="PF01266"/>
    </source>
</evidence>
<dbReference type="GO" id="GO:0005782">
    <property type="term" value="C:peroxisomal matrix"/>
    <property type="evidence" value="ECO:0007669"/>
    <property type="project" value="UniProtKB-SubCell"/>
</dbReference>
<feature type="domain" description="FAD dependent oxidoreductase" evidence="8">
    <location>
        <begin position="4"/>
        <end position="319"/>
    </location>
</feature>
<dbReference type="Proteomes" id="UP000085678">
    <property type="component" value="Unplaced"/>
</dbReference>
<comment type="subcellular location">
    <subcellularLocation>
        <location evidence="2">Peroxisome matrix</location>
    </subcellularLocation>
</comment>
<evidence type="ECO:0000256" key="3">
    <source>
        <dbReference type="ARBA" id="ARBA00006730"/>
    </source>
</evidence>
<protein>
    <submittedName>
        <fullName evidence="10">D-aspartate oxidase-like</fullName>
    </submittedName>
</protein>
<dbReference type="InParanoid" id="A0A1S3HAB6"/>
<dbReference type="GO" id="GO:0019478">
    <property type="term" value="P:D-amino acid catabolic process"/>
    <property type="evidence" value="ECO:0007669"/>
    <property type="project" value="TreeGrafter"/>
</dbReference>
<dbReference type="FunCoup" id="A0A1S3HAB6">
    <property type="interactions" value="194"/>
</dbReference>
<name>A0A1S3HAB6_LINAN</name>
<dbReference type="KEGG" id="lak:106153537"/>
<keyword evidence="4" id="KW-0285">Flavoprotein</keyword>
<dbReference type="AlphaFoldDB" id="A0A1S3HAB6"/>
<dbReference type="SUPFAM" id="SSF54373">
    <property type="entry name" value="FAD-linked reductases, C-terminal domain"/>
    <property type="match status" value="1"/>
</dbReference>
<evidence type="ECO:0000256" key="1">
    <source>
        <dbReference type="ARBA" id="ARBA00001974"/>
    </source>
</evidence>
<accession>A0A1S3HAB6</accession>
<dbReference type="GO" id="GO:0003884">
    <property type="term" value="F:D-amino-acid oxidase activity"/>
    <property type="evidence" value="ECO:0007669"/>
    <property type="project" value="InterPro"/>
</dbReference>
<proteinExistence type="inferred from homology"/>
<reference evidence="10" key="1">
    <citation type="submission" date="2025-08" db="UniProtKB">
        <authorList>
            <consortium name="RefSeq"/>
        </authorList>
    </citation>
    <scope>IDENTIFICATION</scope>
    <source>
        <tissue evidence="10">Gonads</tissue>
    </source>
</reference>
<dbReference type="PANTHER" id="PTHR11530:SF11">
    <property type="entry name" value="D-ASPARTATE OXIDASE"/>
    <property type="match status" value="1"/>
</dbReference>
<evidence type="ECO:0000313" key="10">
    <source>
        <dbReference type="RefSeq" id="XP_013382967.1"/>
    </source>
</evidence>
<feature type="binding site" evidence="7">
    <location>
        <position position="220"/>
    </location>
    <ligand>
        <name>D-dopa</name>
        <dbReference type="ChEBI" id="CHEBI:149689"/>
    </ligand>
</feature>
<dbReference type="PANTHER" id="PTHR11530">
    <property type="entry name" value="D-AMINO ACID OXIDASE"/>
    <property type="match status" value="1"/>
</dbReference>
<comment type="cofactor">
    <cofactor evidence="1 7">
        <name>FAD</name>
        <dbReference type="ChEBI" id="CHEBI:57692"/>
    </cofactor>
</comment>
<dbReference type="SUPFAM" id="SSF51971">
    <property type="entry name" value="Nucleotide-binding domain"/>
    <property type="match status" value="1"/>
</dbReference>
<dbReference type="Gene3D" id="3.30.9.10">
    <property type="entry name" value="D-Amino Acid Oxidase, subunit A, domain 2"/>
    <property type="match status" value="1"/>
</dbReference>
<evidence type="ECO:0000256" key="7">
    <source>
        <dbReference type="PIRSR" id="PIRSR000189-1"/>
    </source>
</evidence>
<keyword evidence="9" id="KW-1185">Reference proteome</keyword>
<organism evidence="9 10">
    <name type="scientific">Lingula anatina</name>
    <name type="common">Brachiopod</name>
    <name type="synonym">Lingula unguis</name>
    <dbReference type="NCBI Taxonomy" id="7574"/>
    <lineage>
        <taxon>Eukaryota</taxon>
        <taxon>Metazoa</taxon>
        <taxon>Spiralia</taxon>
        <taxon>Lophotrochozoa</taxon>
        <taxon>Brachiopoda</taxon>
        <taxon>Linguliformea</taxon>
        <taxon>Lingulata</taxon>
        <taxon>Lingulida</taxon>
        <taxon>Linguloidea</taxon>
        <taxon>Lingulidae</taxon>
        <taxon>Lingula</taxon>
    </lineage>
</organism>